<feature type="domain" description="Winged helix-turn-helix transcription repressor HrcA DNA-binding" evidence="1">
    <location>
        <begin position="5"/>
        <end position="81"/>
    </location>
</feature>
<accession>A0ABD5URY8</accession>
<organism evidence="2 3">
    <name type="scientific">Halopenitus salinus</name>
    <dbReference type="NCBI Taxonomy" id="1198295"/>
    <lineage>
        <taxon>Archaea</taxon>
        <taxon>Methanobacteriati</taxon>
        <taxon>Methanobacteriota</taxon>
        <taxon>Stenosarchaea group</taxon>
        <taxon>Halobacteria</taxon>
        <taxon>Halobacteriales</taxon>
        <taxon>Haloferacaceae</taxon>
        <taxon>Halopenitus</taxon>
    </lineage>
</organism>
<gene>
    <name evidence="2" type="ORF">ACFQE9_05940</name>
</gene>
<dbReference type="Proteomes" id="UP001596296">
    <property type="component" value="Unassembled WGS sequence"/>
</dbReference>
<dbReference type="InterPro" id="IPR005104">
    <property type="entry name" value="WHTH_HrcA_DNA-bd"/>
</dbReference>
<name>A0ABD5URY8_9EURY</name>
<evidence type="ECO:0000313" key="2">
    <source>
        <dbReference type="EMBL" id="MFC6892156.1"/>
    </source>
</evidence>
<comment type="caution">
    <text evidence="2">The sequence shown here is derived from an EMBL/GenBank/DDBJ whole genome shotgun (WGS) entry which is preliminary data.</text>
</comment>
<evidence type="ECO:0000313" key="3">
    <source>
        <dbReference type="Proteomes" id="UP001596296"/>
    </source>
</evidence>
<dbReference type="EMBL" id="JBHSXL010000004">
    <property type="protein sequence ID" value="MFC6892156.1"/>
    <property type="molecule type" value="Genomic_DNA"/>
</dbReference>
<dbReference type="InterPro" id="IPR036390">
    <property type="entry name" value="WH_DNA-bd_sf"/>
</dbReference>
<dbReference type="SUPFAM" id="SSF46785">
    <property type="entry name" value="Winged helix' DNA-binding domain"/>
    <property type="match status" value="1"/>
</dbReference>
<sequence length="174" mass="19355">METAELSNTHERILVALVNEYRPEESPVKARTLGRRIDRNAGSVRNQMHTLKQLRLVDGVTGPQGGYEPTDRAFDLLDREKLDDAESMVLSREYDRISVTVDDIDFINVDHPTECKAYVHFRQVVSDLEAGDPIVVGPTPVSRLGLVGRVTALSDTSDTVLVDVERIEAPLEDG</sequence>
<dbReference type="Pfam" id="PF03444">
    <property type="entry name" value="WHD_HrcA"/>
    <property type="match status" value="1"/>
</dbReference>
<dbReference type="InterPro" id="IPR036388">
    <property type="entry name" value="WH-like_DNA-bd_sf"/>
</dbReference>
<dbReference type="AlphaFoldDB" id="A0ABD5URY8"/>
<dbReference type="RefSeq" id="WP_379741795.1">
    <property type="nucleotide sequence ID" value="NZ_JBHSVN010000001.1"/>
</dbReference>
<protein>
    <submittedName>
        <fullName evidence="2">TrmB family transcriptional regulator</fullName>
    </submittedName>
</protein>
<reference evidence="2 3" key="1">
    <citation type="journal article" date="2019" name="Int. J. Syst. Evol. Microbiol.">
        <title>The Global Catalogue of Microorganisms (GCM) 10K type strain sequencing project: providing services to taxonomists for standard genome sequencing and annotation.</title>
        <authorList>
            <consortium name="The Broad Institute Genomics Platform"/>
            <consortium name="The Broad Institute Genome Sequencing Center for Infectious Disease"/>
            <person name="Wu L."/>
            <person name="Ma J."/>
        </authorList>
    </citation>
    <scope>NUCLEOTIDE SEQUENCE [LARGE SCALE GENOMIC DNA]</scope>
    <source>
        <strain evidence="2 3">SKJ47</strain>
    </source>
</reference>
<keyword evidence="3" id="KW-1185">Reference proteome</keyword>
<dbReference type="Gene3D" id="1.10.10.10">
    <property type="entry name" value="Winged helix-like DNA-binding domain superfamily/Winged helix DNA-binding domain"/>
    <property type="match status" value="1"/>
</dbReference>
<proteinExistence type="predicted"/>
<evidence type="ECO:0000259" key="1">
    <source>
        <dbReference type="Pfam" id="PF03444"/>
    </source>
</evidence>